<dbReference type="OrthoDB" id="9815130at2"/>
<dbReference type="GO" id="GO:0004817">
    <property type="term" value="F:cysteine-tRNA ligase activity"/>
    <property type="evidence" value="ECO:0007669"/>
    <property type="project" value="UniProtKB-UniRule"/>
</dbReference>
<gene>
    <name evidence="10" type="primary">cysS</name>
    <name evidence="12" type="ORF">DL240_13340</name>
</gene>
<keyword evidence="7 10" id="KW-0067">ATP-binding</keyword>
<evidence type="ECO:0000256" key="8">
    <source>
        <dbReference type="ARBA" id="ARBA00022917"/>
    </source>
</evidence>
<dbReference type="SUPFAM" id="SSF52374">
    <property type="entry name" value="Nucleotidylyl transferase"/>
    <property type="match status" value="1"/>
</dbReference>
<dbReference type="PANTHER" id="PTHR10890">
    <property type="entry name" value="CYSTEINYL-TRNA SYNTHETASE"/>
    <property type="match status" value="1"/>
</dbReference>
<dbReference type="InterPro" id="IPR015273">
    <property type="entry name" value="Cys-tRNA-synt_Ia_DALR"/>
</dbReference>
<evidence type="ECO:0000256" key="4">
    <source>
        <dbReference type="ARBA" id="ARBA00022723"/>
    </source>
</evidence>
<keyword evidence="10" id="KW-0963">Cytoplasm</keyword>
<evidence type="ECO:0000256" key="2">
    <source>
        <dbReference type="ARBA" id="ARBA00011245"/>
    </source>
</evidence>
<dbReference type="CDD" id="cd00672">
    <property type="entry name" value="CysRS_core"/>
    <property type="match status" value="1"/>
</dbReference>
<dbReference type="InterPro" id="IPR015803">
    <property type="entry name" value="Cys-tRNA-ligase"/>
</dbReference>
<keyword evidence="8 10" id="KW-0648">Protein biosynthesis</keyword>
<evidence type="ECO:0000256" key="10">
    <source>
        <dbReference type="HAMAP-Rule" id="MF_00041"/>
    </source>
</evidence>
<dbReference type="SUPFAM" id="SSF47323">
    <property type="entry name" value="Anticodon-binding domain of a subclass of class I aminoacyl-tRNA synthetases"/>
    <property type="match status" value="1"/>
</dbReference>
<evidence type="ECO:0000313" key="13">
    <source>
        <dbReference type="Proteomes" id="UP000249169"/>
    </source>
</evidence>
<dbReference type="RefSeq" id="WP_111730392.1">
    <property type="nucleotide sequence ID" value="NZ_QHKO01000005.1"/>
</dbReference>
<dbReference type="Gene3D" id="3.40.50.620">
    <property type="entry name" value="HUPs"/>
    <property type="match status" value="1"/>
</dbReference>
<keyword evidence="6 10" id="KW-0862">Zinc</keyword>
<dbReference type="GO" id="GO:0006423">
    <property type="term" value="P:cysteinyl-tRNA aminoacylation"/>
    <property type="evidence" value="ECO:0007669"/>
    <property type="project" value="UniProtKB-UniRule"/>
</dbReference>
<dbReference type="Gene3D" id="1.20.120.1910">
    <property type="entry name" value="Cysteine-tRNA ligase, C-terminal anti-codon recognition domain"/>
    <property type="match status" value="1"/>
</dbReference>
<feature type="binding site" evidence="10">
    <location>
        <position position="214"/>
    </location>
    <ligand>
        <name>Zn(2+)</name>
        <dbReference type="ChEBI" id="CHEBI:29105"/>
    </ligand>
</feature>
<dbReference type="InterPro" id="IPR056411">
    <property type="entry name" value="CysS_C"/>
</dbReference>
<dbReference type="Pfam" id="PF23493">
    <property type="entry name" value="CysS_C"/>
    <property type="match status" value="1"/>
</dbReference>
<dbReference type="InterPro" id="IPR014729">
    <property type="entry name" value="Rossmann-like_a/b/a_fold"/>
</dbReference>
<reference evidence="12 13" key="1">
    <citation type="submission" date="2018-05" db="EMBL/GenBank/DDBJ databases">
        <title>Lujinxingia marina gen. nov. sp. nov., a new facultative anaerobic member of the class Deltaproteobacteria, and proposal of Lujinxingaceae fam. nov.</title>
        <authorList>
            <person name="Li C.-M."/>
        </authorList>
    </citation>
    <scope>NUCLEOTIDE SEQUENCE [LARGE SCALE GENOMIC DNA]</scope>
    <source>
        <strain evidence="12 13">B210</strain>
    </source>
</reference>
<dbReference type="GO" id="GO:0005737">
    <property type="term" value="C:cytoplasm"/>
    <property type="evidence" value="ECO:0007669"/>
    <property type="project" value="UniProtKB-SubCell"/>
</dbReference>
<keyword evidence="4 10" id="KW-0479">Metal-binding</keyword>
<keyword evidence="5 10" id="KW-0547">Nucleotide-binding</keyword>
<dbReference type="InterPro" id="IPR024909">
    <property type="entry name" value="Cys-tRNA/MSH_ligase"/>
</dbReference>
<comment type="cofactor">
    <cofactor evidence="10">
        <name>Zn(2+)</name>
        <dbReference type="ChEBI" id="CHEBI:29105"/>
    </cofactor>
    <text evidence="10">Binds 1 zinc ion per subunit.</text>
</comment>
<feature type="domain" description="Cysteinyl-tRNA synthetase class Ia DALR" evidence="11">
    <location>
        <begin position="376"/>
        <end position="444"/>
    </location>
</feature>
<dbReference type="EC" id="6.1.1.16" evidence="10"/>
<dbReference type="GO" id="GO:0008270">
    <property type="term" value="F:zinc ion binding"/>
    <property type="evidence" value="ECO:0007669"/>
    <property type="project" value="UniProtKB-UniRule"/>
</dbReference>
<dbReference type="SMART" id="SM00840">
    <property type="entry name" value="DALR_2"/>
    <property type="match status" value="1"/>
</dbReference>
<dbReference type="Proteomes" id="UP000249169">
    <property type="component" value="Unassembled WGS sequence"/>
</dbReference>
<keyword evidence="9 10" id="KW-0030">Aminoacyl-tRNA synthetase</keyword>
<evidence type="ECO:0000256" key="5">
    <source>
        <dbReference type="ARBA" id="ARBA00022741"/>
    </source>
</evidence>
<comment type="similarity">
    <text evidence="1 10">Belongs to the class-I aminoacyl-tRNA synthetase family.</text>
</comment>
<dbReference type="GO" id="GO:0005524">
    <property type="term" value="F:ATP binding"/>
    <property type="evidence" value="ECO:0007669"/>
    <property type="project" value="UniProtKB-UniRule"/>
</dbReference>
<dbReference type="FunFam" id="3.40.50.620:FF:000009">
    <property type="entry name" value="Cysteine--tRNA ligase"/>
    <property type="match status" value="1"/>
</dbReference>
<comment type="subcellular location">
    <subcellularLocation>
        <location evidence="10">Cytoplasm</location>
    </subcellularLocation>
</comment>
<evidence type="ECO:0000256" key="7">
    <source>
        <dbReference type="ARBA" id="ARBA00022840"/>
    </source>
</evidence>
<dbReference type="EMBL" id="QHKO01000005">
    <property type="protein sequence ID" value="RAL21829.1"/>
    <property type="molecule type" value="Genomic_DNA"/>
</dbReference>
<keyword evidence="13" id="KW-1185">Reference proteome</keyword>
<name>A0A328C512_9DELT</name>
<evidence type="ECO:0000313" key="12">
    <source>
        <dbReference type="EMBL" id="RAL21829.1"/>
    </source>
</evidence>
<feature type="binding site" evidence="10">
    <location>
        <position position="239"/>
    </location>
    <ligand>
        <name>Zn(2+)</name>
        <dbReference type="ChEBI" id="CHEBI:29105"/>
    </ligand>
</feature>
<feature type="binding site" evidence="10">
    <location>
        <position position="243"/>
    </location>
    <ligand>
        <name>Zn(2+)</name>
        <dbReference type="ChEBI" id="CHEBI:29105"/>
    </ligand>
</feature>
<feature type="binding site" evidence="10">
    <location>
        <position position="32"/>
    </location>
    <ligand>
        <name>Zn(2+)</name>
        <dbReference type="ChEBI" id="CHEBI:29105"/>
    </ligand>
</feature>
<dbReference type="InterPro" id="IPR032678">
    <property type="entry name" value="tRNA-synt_1_cat_dom"/>
</dbReference>
<dbReference type="InterPro" id="IPR009080">
    <property type="entry name" value="tRNAsynth_Ia_anticodon-bd"/>
</dbReference>
<dbReference type="AlphaFoldDB" id="A0A328C512"/>
<evidence type="ECO:0000256" key="6">
    <source>
        <dbReference type="ARBA" id="ARBA00022833"/>
    </source>
</evidence>
<dbReference type="PRINTS" id="PR00983">
    <property type="entry name" value="TRNASYNTHCYS"/>
</dbReference>
<dbReference type="Pfam" id="PF01406">
    <property type="entry name" value="tRNA-synt_1e"/>
    <property type="match status" value="1"/>
</dbReference>
<feature type="binding site" evidence="10">
    <location>
        <position position="284"/>
    </location>
    <ligand>
        <name>ATP</name>
        <dbReference type="ChEBI" id="CHEBI:30616"/>
    </ligand>
</feature>
<comment type="subunit">
    <text evidence="2 10">Monomer.</text>
</comment>
<keyword evidence="3 10" id="KW-0436">Ligase</keyword>
<dbReference type="PANTHER" id="PTHR10890:SF25">
    <property type="entry name" value="CYSTEINE--TRNA LIGASE, CHLOROPLASTIC_MITOCHONDRIAL"/>
    <property type="match status" value="1"/>
</dbReference>
<comment type="caution">
    <text evidence="12">The sequence shown here is derived from an EMBL/GenBank/DDBJ whole genome shotgun (WGS) entry which is preliminary data.</text>
</comment>
<accession>A0A328C512</accession>
<evidence type="ECO:0000259" key="11">
    <source>
        <dbReference type="SMART" id="SM00840"/>
    </source>
</evidence>
<organism evidence="12 13">
    <name type="scientific">Lujinxingia litoralis</name>
    <dbReference type="NCBI Taxonomy" id="2211119"/>
    <lineage>
        <taxon>Bacteria</taxon>
        <taxon>Deltaproteobacteria</taxon>
        <taxon>Bradymonadales</taxon>
        <taxon>Lujinxingiaceae</taxon>
        <taxon>Lujinxingia</taxon>
    </lineage>
</organism>
<evidence type="ECO:0000256" key="9">
    <source>
        <dbReference type="ARBA" id="ARBA00023146"/>
    </source>
</evidence>
<evidence type="ECO:0000256" key="3">
    <source>
        <dbReference type="ARBA" id="ARBA00022598"/>
    </source>
</evidence>
<comment type="catalytic activity">
    <reaction evidence="10">
        <text>tRNA(Cys) + L-cysteine + ATP = L-cysteinyl-tRNA(Cys) + AMP + diphosphate</text>
        <dbReference type="Rhea" id="RHEA:17773"/>
        <dbReference type="Rhea" id="RHEA-COMP:9661"/>
        <dbReference type="Rhea" id="RHEA-COMP:9679"/>
        <dbReference type="ChEBI" id="CHEBI:30616"/>
        <dbReference type="ChEBI" id="CHEBI:33019"/>
        <dbReference type="ChEBI" id="CHEBI:35235"/>
        <dbReference type="ChEBI" id="CHEBI:78442"/>
        <dbReference type="ChEBI" id="CHEBI:78517"/>
        <dbReference type="ChEBI" id="CHEBI:456215"/>
        <dbReference type="EC" id="6.1.1.16"/>
    </reaction>
</comment>
<dbReference type="HAMAP" id="MF_00041">
    <property type="entry name" value="Cys_tRNA_synth"/>
    <property type="match status" value="1"/>
</dbReference>
<feature type="short sequence motif" description="'HIGH' region" evidence="10">
    <location>
        <begin position="34"/>
        <end position="44"/>
    </location>
</feature>
<feature type="short sequence motif" description="'KMSKS' region" evidence="10">
    <location>
        <begin position="281"/>
        <end position="285"/>
    </location>
</feature>
<evidence type="ECO:0000256" key="1">
    <source>
        <dbReference type="ARBA" id="ARBA00005594"/>
    </source>
</evidence>
<dbReference type="Pfam" id="PF09190">
    <property type="entry name" value="DALR_2"/>
    <property type="match status" value="1"/>
</dbReference>
<protein>
    <recommendedName>
        <fullName evidence="10">Cysteine--tRNA ligase</fullName>
        <ecNumber evidence="10">6.1.1.16</ecNumber>
    </recommendedName>
    <alternativeName>
        <fullName evidence="10">Cysteinyl-tRNA synthetase</fullName>
        <shortName evidence="10">CysRS</shortName>
    </alternativeName>
</protein>
<proteinExistence type="inferred from homology"/>
<sequence>MSIRPITLFDTMSDQKRPFEPAEPGKVSMYVCGVTVYDLTHIGHARVYIFFDVVQRYLRHLGYEVTYVRNHTDVDDKIIKRAAEKGIDPLELSRHFIEAFDEDMGQLGVAPADVEPKVSEHIDAIIAMVERLIERGHAYAVEGDVYFRISSFDDYGKLSGRKLDDMEAGRSGRVEASDIKEHPFDFALWKGAKADELGWESPWGFGRPGWHIECSAMSQRYLGDSFDIHGGGRDLIFPHHENEIAQSEAACGHAPFANYWMHIGMVNVAETNEAGDRIERKMSKSLGNFWTTREVMQGIHPEAIRYFMHTVLYRNPITYAVEQLEEATSRVEYLYTCLTRIDEALSRAGFDAADHVPPTTDLVAARQELITTFMERFEEALADDFNTPRALALVGELARAINDATQSKKKPKGEEPYTLLKLRELLLAAGAILGLLQREPQTALRELRDLKVKALDLDADHIESLITQRKEARDAKDWARADALRDELDALQVEIMDGTEGTSWRIK</sequence>
<dbReference type="NCBIfam" id="TIGR00435">
    <property type="entry name" value="cysS"/>
    <property type="match status" value="1"/>
</dbReference>